<evidence type="ECO:0000313" key="3">
    <source>
        <dbReference type="Proteomes" id="UP000322214"/>
    </source>
</evidence>
<proteinExistence type="predicted"/>
<dbReference type="STRING" id="980251.GCA_001642875_02708"/>
<accession>A0A5B9P9N5</accession>
<dbReference type="Proteomes" id="UP000322214">
    <property type="component" value="Chromosome"/>
</dbReference>
<reference evidence="2 3" key="1">
    <citation type="submission" date="2019-08" db="EMBL/GenBank/DDBJ databases">
        <title>Deep-cultivation of Planctomycetes and their phenomic and genomic characterization uncovers novel biology.</title>
        <authorList>
            <person name="Wiegand S."/>
            <person name="Jogler M."/>
            <person name="Boedeker C."/>
            <person name="Pinto D."/>
            <person name="Vollmers J."/>
            <person name="Rivas-Marin E."/>
            <person name="Kohn T."/>
            <person name="Peeters S.H."/>
            <person name="Heuer A."/>
            <person name="Rast P."/>
            <person name="Oberbeckmann S."/>
            <person name="Bunk B."/>
            <person name="Jeske O."/>
            <person name="Meyerdierks A."/>
            <person name="Storesund J.E."/>
            <person name="Kallscheuer N."/>
            <person name="Luecker S."/>
            <person name="Lage O.M."/>
            <person name="Pohl T."/>
            <person name="Merkel B.J."/>
            <person name="Hornburger P."/>
            <person name="Mueller R.-W."/>
            <person name="Bruemmer F."/>
            <person name="Labrenz M."/>
            <person name="Spormann A.M."/>
            <person name="Op den Camp H."/>
            <person name="Overmann J."/>
            <person name="Amann R."/>
            <person name="Jetten M.S.M."/>
            <person name="Mascher T."/>
            <person name="Medema M.H."/>
            <person name="Devos D.P."/>
            <person name="Kaster A.-K."/>
            <person name="Ovreas L."/>
            <person name="Rohde M."/>
            <person name="Galperin M.Y."/>
            <person name="Jogler C."/>
        </authorList>
    </citation>
    <scope>NUCLEOTIDE SEQUENCE [LARGE SCALE GENOMIC DNA]</scope>
    <source>
        <strain evidence="2 3">FC18</strain>
    </source>
</reference>
<dbReference type="InterPro" id="IPR007077">
    <property type="entry name" value="TfoX_C"/>
</dbReference>
<keyword evidence="3" id="KW-1185">Reference proteome</keyword>
<name>A0A5B9P9N5_9BACT</name>
<protein>
    <recommendedName>
        <fullName evidence="1">TfoX C-terminal domain-containing protein</fullName>
    </recommendedName>
</protein>
<dbReference type="AlphaFoldDB" id="A0A5B9P9N5"/>
<feature type="domain" description="TfoX C-terminal" evidence="1">
    <location>
        <begin position="5"/>
        <end position="85"/>
    </location>
</feature>
<dbReference type="EMBL" id="CP042912">
    <property type="protein sequence ID" value="QEG23467.1"/>
    <property type="molecule type" value="Genomic_DNA"/>
</dbReference>
<dbReference type="KEGG" id="mff:MFFC18_33660"/>
<sequence>MSDDRAISEMRNLGPAIERDLAAVGIIVAQQVIDLGAEETFLRMLLGRKKEGRSGNACNAAYLYALYGAIHDVDWLEVPEVVKDGFKKFTADLRESGQFK</sequence>
<evidence type="ECO:0000259" key="1">
    <source>
        <dbReference type="Pfam" id="PF04994"/>
    </source>
</evidence>
<dbReference type="OrthoDB" id="7861542at2"/>
<dbReference type="RefSeq" id="WP_075082045.1">
    <property type="nucleotide sequence ID" value="NZ_CP042912.1"/>
</dbReference>
<gene>
    <name evidence="2" type="ORF">MFFC18_33660</name>
</gene>
<dbReference type="Pfam" id="PF04994">
    <property type="entry name" value="TfoX_C"/>
    <property type="match status" value="1"/>
</dbReference>
<organism evidence="2 3">
    <name type="scientific">Mariniblastus fucicola</name>
    <dbReference type="NCBI Taxonomy" id="980251"/>
    <lineage>
        <taxon>Bacteria</taxon>
        <taxon>Pseudomonadati</taxon>
        <taxon>Planctomycetota</taxon>
        <taxon>Planctomycetia</taxon>
        <taxon>Pirellulales</taxon>
        <taxon>Pirellulaceae</taxon>
        <taxon>Mariniblastus</taxon>
    </lineage>
</organism>
<evidence type="ECO:0000313" key="2">
    <source>
        <dbReference type="EMBL" id="QEG23467.1"/>
    </source>
</evidence>
<dbReference type="Gene3D" id="1.10.150.20">
    <property type="entry name" value="5' to 3' exonuclease, C-terminal subdomain"/>
    <property type="match status" value="1"/>
</dbReference>